<evidence type="ECO:0000259" key="3">
    <source>
        <dbReference type="PROSITE" id="PS51194"/>
    </source>
</evidence>
<dbReference type="AlphaFoldDB" id="A0A5C2SBW8"/>
<dbReference type="GO" id="GO:0016787">
    <property type="term" value="F:hydrolase activity"/>
    <property type="evidence" value="ECO:0007669"/>
    <property type="project" value="UniProtKB-KW"/>
</dbReference>
<keyword evidence="1" id="KW-0347">Helicase</keyword>
<evidence type="ECO:0000256" key="1">
    <source>
        <dbReference type="ARBA" id="ARBA00022806"/>
    </source>
</evidence>
<dbReference type="InterPro" id="IPR001650">
    <property type="entry name" value="Helicase_C-like"/>
</dbReference>
<dbReference type="GO" id="GO:0005524">
    <property type="term" value="F:ATP binding"/>
    <property type="evidence" value="ECO:0007669"/>
    <property type="project" value="InterPro"/>
</dbReference>
<dbReference type="InterPro" id="IPR050742">
    <property type="entry name" value="Helicase_Restrict-Modif_Enz"/>
</dbReference>
<dbReference type="STRING" id="1328759.A0A5C2SBW8"/>
<gene>
    <name evidence="4" type="ORF">L227DRAFT_576856</name>
</gene>
<keyword evidence="1" id="KW-0067">ATP-binding</keyword>
<accession>A0A5C2SBW8</accession>
<evidence type="ECO:0000313" key="5">
    <source>
        <dbReference type="Proteomes" id="UP000313359"/>
    </source>
</evidence>
<dbReference type="PROSITE" id="PS51192">
    <property type="entry name" value="HELICASE_ATP_BIND_1"/>
    <property type="match status" value="1"/>
</dbReference>
<dbReference type="CDD" id="cd18799">
    <property type="entry name" value="SF2_C_EcoAI-like"/>
    <property type="match status" value="1"/>
</dbReference>
<dbReference type="SUPFAM" id="SSF52540">
    <property type="entry name" value="P-loop containing nucleoside triphosphate hydrolases"/>
    <property type="match status" value="1"/>
</dbReference>
<dbReference type="InterPro" id="IPR027417">
    <property type="entry name" value="P-loop_NTPase"/>
</dbReference>
<organism evidence="4 5">
    <name type="scientific">Lentinus tigrinus ALCF2SS1-6</name>
    <dbReference type="NCBI Taxonomy" id="1328759"/>
    <lineage>
        <taxon>Eukaryota</taxon>
        <taxon>Fungi</taxon>
        <taxon>Dikarya</taxon>
        <taxon>Basidiomycota</taxon>
        <taxon>Agaricomycotina</taxon>
        <taxon>Agaricomycetes</taxon>
        <taxon>Polyporales</taxon>
        <taxon>Polyporaceae</taxon>
        <taxon>Lentinus</taxon>
    </lineage>
</organism>
<keyword evidence="1" id="KW-0547">Nucleotide-binding</keyword>
<dbReference type="Proteomes" id="UP000313359">
    <property type="component" value="Unassembled WGS sequence"/>
</dbReference>
<dbReference type="PANTHER" id="PTHR47396">
    <property type="entry name" value="TYPE I RESTRICTION ENZYME ECOKI R PROTEIN"/>
    <property type="match status" value="1"/>
</dbReference>
<dbReference type="GO" id="GO:0032042">
    <property type="term" value="P:mitochondrial DNA metabolic process"/>
    <property type="evidence" value="ECO:0007669"/>
    <property type="project" value="TreeGrafter"/>
</dbReference>
<dbReference type="GO" id="GO:0061749">
    <property type="term" value="F:forked DNA-dependent helicase activity"/>
    <property type="evidence" value="ECO:0007669"/>
    <property type="project" value="TreeGrafter"/>
</dbReference>
<dbReference type="PROSITE" id="PS51194">
    <property type="entry name" value="HELICASE_CTER"/>
    <property type="match status" value="1"/>
</dbReference>
<dbReference type="SMART" id="SM00490">
    <property type="entry name" value="HELICc"/>
    <property type="match status" value="1"/>
</dbReference>
<dbReference type="SMART" id="SM00487">
    <property type="entry name" value="DEXDc"/>
    <property type="match status" value="1"/>
</dbReference>
<dbReference type="GO" id="GO:0036121">
    <property type="term" value="F:double-stranded DNA helicase activity"/>
    <property type="evidence" value="ECO:0007669"/>
    <property type="project" value="TreeGrafter"/>
</dbReference>
<dbReference type="EMBL" id="ML122273">
    <property type="protein sequence ID" value="RPD58826.1"/>
    <property type="molecule type" value="Genomic_DNA"/>
</dbReference>
<dbReference type="Gene3D" id="3.40.50.300">
    <property type="entry name" value="P-loop containing nucleotide triphosphate hydrolases"/>
    <property type="match status" value="2"/>
</dbReference>
<dbReference type="GO" id="GO:0070125">
    <property type="term" value="P:mitochondrial translational elongation"/>
    <property type="evidence" value="ECO:0007669"/>
    <property type="project" value="TreeGrafter"/>
</dbReference>
<dbReference type="OrthoDB" id="16911at2759"/>
<keyword evidence="4" id="KW-0378">Hydrolase</keyword>
<sequence>MLARRRLSPRQLSRSGTLITLGVLPRYASTSAPGDQPFVLRPYQESCLEECLKELEKYPRRIGVSLPTGSGKTAVFLSLIARLPVPATQPDATRSLVVVGSIEVAKQTVDQARKLFPHWTIEVDQGKQKASGLADLTVATVNSLSRRVDKYSVEHMKVIIVDEAHHAAAPSYRGILSRFNSAIDHPDAKFLYPAVPNRVPIVGFTATFTRHDGQALASVFDGIAYHLDIQELIDKKWLCDVRFLTVQAKMGLGQVSVNKRTGDFFEQSLSSALNTNAMNELIVRVCREKASDRKSILIFCVSLKHMRAVAEAFRVAGVDARTVDGRTSARQRAALVEQFKVGKYPVLVNCGVFTEGTDIPNIDCVVIARPTLSPVLLSQMVGRGMRQSPQTGKKDCLIIDLADSRSHVPGLLSAPRIFGRDPAANDHIKSPNHWIFGMAMRETQKRLEELRDAAQIPIVVYVDENNPFDVPDQASGDPQLRALSWNNWIHCGVGRGFYILETSSTDCGEPPSGLATFETFPARTGTFSISPIQTNDGATQYIAQHSPYQHRTRDLLTASTLREAIQHCDECAAEWMGTQYDRLLRAAAWRWEPASHTQKSTIYAQLPEYLALCKRDGKASPGLIEEVEEMTKGTAHNLISRISHEAASWKEYYEKELLKQEQENEGVRWGLNDHFDWNMSDEFEEFESDIEGRYKPGRGCRIQ</sequence>
<proteinExistence type="predicted"/>
<evidence type="ECO:0000313" key="4">
    <source>
        <dbReference type="EMBL" id="RPD58826.1"/>
    </source>
</evidence>
<reference evidence="4" key="1">
    <citation type="journal article" date="2018" name="Genome Biol. Evol.">
        <title>Genomics and development of Lentinus tigrinus, a white-rot wood-decaying mushroom with dimorphic fruiting bodies.</title>
        <authorList>
            <person name="Wu B."/>
            <person name="Xu Z."/>
            <person name="Knudson A."/>
            <person name="Carlson A."/>
            <person name="Chen N."/>
            <person name="Kovaka S."/>
            <person name="LaButti K."/>
            <person name="Lipzen A."/>
            <person name="Pennachio C."/>
            <person name="Riley R."/>
            <person name="Schakwitz W."/>
            <person name="Umezawa K."/>
            <person name="Ohm R.A."/>
            <person name="Grigoriev I.V."/>
            <person name="Nagy L.G."/>
            <person name="Gibbons J."/>
            <person name="Hibbett D."/>
        </authorList>
    </citation>
    <scope>NUCLEOTIDE SEQUENCE [LARGE SCALE GENOMIC DNA]</scope>
    <source>
        <strain evidence="4">ALCF2SS1-6</strain>
    </source>
</reference>
<name>A0A5C2SBW8_9APHY</name>
<dbReference type="Pfam" id="PF04851">
    <property type="entry name" value="ResIII"/>
    <property type="match status" value="1"/>
</dbReference>
<keyword evidence="5" id="KW-1185">Reference proteome</keyword>
<protein>
    <submittedName>
        <fullName evidence="4">P-loop containing nucleoside triphosphate hydrolase protein</fullName>
    </submittedName>
</protein>
<dbReference type="GO" id="GO:0005759">
    <property type="term" value="C:mitochondrial matrix"/>
    <property type="evidence" value="ECO:0007669"/>
    <property type="project" value="TreeGrafter"/>
</dbReference>
<dbReference type="GO" id="GO:0000403">
    <property type="term" value="F:Y-form DNA binding"/>
    <property type="evidence" value="ECO:0007669"/>
    <property type="project" value="TreeGrafter"/>
</dbReference>
<dbReference type="PANTHER" id="PTHR47396:SF1">
    <property type="entry name" value="ATP-DEPENDENT HELICASE IRC3-RELATED"/>
    <property type="match status" value="1"/>
</dbReference>
<dbReference type="InterPro" id="IPR014001">
    <property type="entry name" value="Helicase_ATP-bd"/>
</dbReference>
<evidence type="ECO:0000259" key="2">
    <source>
        <dbReference type="PROSITE" id="PS51192"/>
    </source>
</evidence>
<dbReference type="InterPro" id="IPR006935">
    <property type="entry name" value="Helicase/UvrB_N"/>
</dbReference>
<dbReference type="Pfam" id="PF00271">
    <property type="entry name" value="Helicase_C"/>
    <property type="match status" value="1"/>
</dbReference>
<feature type="domain" description="Helicase C-terminal" evidence="3">
    <location>
        <begin position="277"/>
        <end position="428"/>
    </location>
</feature>
<feature type="domain" description="Helicase ATP-binding" evidence="2">
    <location>
        <begin position="53"/>
        <end position="226"/>
    </location>
</feature>